<organism evidence="1">
    <name type="scientific">Cyprideis torosa</name>
    <dbReference type="NCBI Taxonomy" id="163714"/>
    <lineage>
        <taxon>Eukaryota</taxon>
        <taxon>Metazoa</taxon>
        <taxon>Ecdysozoa</taxon>
        <taxon>Arthropoda</taxon>
        <taxon>Crustacea</taxon>
        <taxon>Oligostraca</taxon>
        <taxon>Ostracoda</taxon>
        <taxon>Podocopa</taxon>
        <taxon>Podocopida</taxon>
        <taxon>Cytherocopina</taxon>
        <taxon>Cytheroidea</taxon>
        <taxon>Cytherideidae</taxon>
        <taxon>Cyprideis</taxon>
    </lineage>
</organism>
<name>A0A7R9A1S5_9CRUS</name>
<evidence type="ECO:0000313" key="1">
    <source>
        <dbReference type="EMBL" id="CAD7239864.1"/>
    </source>
</evidence>
<dbReference type="OrthoDB" id="5065855at2759"/>
<dbReference type="Gene3D" id="3.40.395.10">
    <property type="entry name" value="Adenoviral Proteinase, Chain A"/>
    <property type="match status" value="1"/>
</dbReference>
<dbReference type="SUPFAM" id="SSF54001">
    <property type="entry name" value="Cysteine proteinases"/>
    <property type="match status" value="1"/>
</dbReference>
<reference evidence="1" key="1">
    <citation type="submission" date="2020-11" db="EMBL/GenBank/DDBJ databases">
        <authorList>
            <person name="Tran Van P."/>
        </authorList>
    </citation>
    <scope>NUCLEOTIDE SEQUENCE</scope>
</reference>
<feature type="non-terminal residue" evidence="1">
    <location>
        <position position="84"/>
    </location>
</feature>
<dbReference type="EMBL" id="OB745262">
    <property type="protein sequence ID" value="CAD7239864.1"/>
    <property type="molecule type" value="Genomic_DNA"/>
</dbReference>
<gene>
    <name evidence="1" type="ORF">CTOB1V02_LOCUS17679</name>
</gene>
<sequence length="84" mass="9419">MQEAADPIVLSYGDHVIRSQDLNILRCPDQWLNDRIIGFYLAYLLRNHTEPTRSGRATFLTLDPSVAQLVKLSHPEMAQVSGGP</sequence>
<dbReference type="InterPro" id="IPR038765">
    <property type="entry name" value="Papain-like_cys_pep_sf"/>
</dbReference>
<dbReference type="AlphaFoldDB" id="A0A7R9A1S5"/>
<accession>A0A7R9A1S5</accession>
<proteinExistence type="predicted"/>
<protein>
    <submittedName>
        <fullName evidence="1">Uncharacterized protein</fullName>
    </submittedName>
</protein>